<feature type="chain" id="PRO_5045139844" evidence="1">
    <location>
        <begin position="21"/>
        <end position="651"/>
    </location>
</feature>
<reference evidence="2 3" key="1">
    <citation type="submission" date="2024-06" db="EMBL/GenBank/DDBJ databases">
        <authorList>
            <person name="Steensen K."/>
            <person name="Seneca J."/>
            <person name="Bartlau N."/>
            <person name="Yu A.X."/>
            <person name="Polz M.F."/>
        </authorList>
    </citation>
    <scope>NUCLEOTIDE SEQUENCE [LARGE SCALE GENOMIC DNA]</scope>
    <source>
        <strain evidence="2 3">FF146</strain>
    </source>
</reference>
<evidence type="ECO:0000256" key="1">
    <source>
        <dbReference type="SAM" id="SignalP"/>
    </source>
</evidence>
<evidence type="ECO:0000313" key="2">
    <source>
        <dbReference type="EMBL" id="MEZ8196817.1"/>
    </source>
</evidence>
<protein>
    <submittedName>
        <fullName evidence="2">Uncharacterized protein</fullName>
    </submittedName>
</protein>
<organism evidence="2 3">
    <name type="scientific">Vibrio cortegadensis</name>
    <dbReference type="NCBI Taxonomy" id="1328770"/>
    <lineage>
        <taxon>Bacteria</taxon>
        <taxon>Pseudomonadati</taxon>
        <taxon>Pseudomonadota</taxon>
        <taxon>Gammaproteobacteria</taxon>
        <taxon>Vibrionales</taxon>
        <taxon>Vibrionaceae</taxon>
        <taxon>Vibrio</taxon>
    </lineage>
</organism>
<accession>A0ABV4MBC5</accession>
<keyword evidence="3" id="KW-1185">Reference proteome</keyword>
<dbReference type="EMBL" id="JBGOOT010000024">
    <property type="protein sequence ID" value="MEZ8196817.1"/>
    <property type="molecule type" value="Genomic_DNA"/>
</dbReference>
<feature type="signal peptide" evidence="1">
    <location>
        <begin position="1"/>
        <end position="20"/>
    </location>
</feature>
<evidence type="ECO:0000313" key="3">
    <source>
        <dbReference type="Proteomes" id="UP001569153"/>
    </source>
</evidence>
<dbReference type="Proteomes" id="UP001569153">
    <property type="component" value="Unassembled WGS sequence"/>
</dbReference>
<name>A0ABV4MBC5_9VIBR</name>
<comment type="caution">
    <text evidence="2">The sequence shown here is derived from an EMBL/GenBank/DDBJ whole genome shotgun (WGS) entry which is preliminary data.</text>
</comment>
<gene>
    <name evidence="2" type="ORF">ACED38_18265</name>
</gene>
<keyword evidence="1" id="KW-0732">Signal</keyword>
<proteinExistence type="predicted"/>
<dbReference type="RefSeq" id="WP_371731084.1">
    <property type="nucleotide sequence ID" value="NZ_JBGOOT010000024.1"/>
</dbReference>
<sequence length="651" mass="73752">MKKKAISLVLSSLISGQSFGSYLIDDIPTEARDYTTTPFNLKQKHWLINNFENNNESSVIKVLSPFYSSDTEKFPFSSGDIQGKLPDFFEEDGWELLHHNLGFDKDGKPIETKSYSYPYAVLYNRARGIARIIAYINHAPYTYNSIEFSLSTSPRNPWEHTPVNLFSSFKPTALDRPDEYPKSGHTLSPIYVHDSGQFAYGDIPLSFDPCTSFYDLNMNLDIRMIQDATIKMGGKQFSTSEPLIKRGQYVDKNMLASYLRNEDKLDSNSLGIMTFSNLNKLTNTMNTDRFAKARYKEEGNADLDNVLGWMKTGLNIGASGAGFAGVPLLPTILGKASQGLDYFDFAPKRTLEGFELPDPASYVSVGELALKGEARVLSATRTMHFPITGKNLGLFNLQEELEASVINLGHWQKSDGSYIRDEYELVGGFFRERKGPRFTFGDWRLHAMLSPDAKKYHMKAFVGLEARLDGTLEADSKAPKTSWDHICHGLTCANGGQKTIISTDPMPIAKWDEFASRNWINLTLPEHTKTDDYDVAFYNTKVYLKVWLIPEHLLKGDELGEIDRETLAASSVMYTYPIKLYQVNYWHYLSDGEGTAKGGFERLPKNIPTGAQPPHALNEHYFYTLNDDRTEYYRGHEIDLNQAYKNGYCKR</sequence>